<dbReference type="EMBL" id="CP133270">
    <property type="protein sequence ID" value="WVX67429.1"/>
    <property type="molecule type" value="Genomic_DNA"/>
</dbReference>
<reference evidence="1 2" key="1">
    <citation type="journal article" date="2024" name="Environ. Microbiol.">
        <title>Novel evolutionary insights on the interactions of the Holosporales (Alphaproteobacteria) with eukaryotic hosts from comparative genomics.</title>
        <authorList>
            <person name="Giovannini M."/>
            <person name="Petroni G."/>
            <person name="Castelli M."/>
        </authorList>
    </citation>
    <scope>NUCLEOTIDE SEQUENCE [LARGE SCALE GENOMIC DNA]</scope>
    <source>
        <strain evidence="1 2">US_Bl 15I1</strain>
    </source>
</reference>
<organism evidence="1 2">
    <name type="scientific">Candidatus Bealeia paramacronuclearis</name>
    <dbReference type="NCBI Taxonomy" id="1921001"/>
    <lineage>
        <taxon>Bacteria</taxon>
        <taxon>Pseudomonadati</taxon>
        <taxon>Pseudomonadota</taxon>
        <taxon>Alphaproteobacteria</taxon>
        <taxon>Holosporales</taxon>
        <taxon>Holosporaceae</taxon>
        <taxon>Candidatus Bealeia</taxon>
    </lineage>
</organism>
<keyword evidence="1" id="KW-0649">Protein kinase inhibitor</keyword>
<protein>
    <submittedName>
        <fullName evidence="1">YbhB/YbcL family Raf kinase inhibitor-like protein</fullName>
    </submittedName>
</protein>
<gene>
    <name evidence="1" type="ORF">Bealeia1_01634</name>
</gene>
<keyword evidence="2" id="KW-1185">Reference proteome</keyword>
<dbReference type="InterPro" id="IPR008914">
    <property type="entry name" value="PEBP"/>
</dbReference>
<dbReference type="Gene3D" id="3.90.280.10">
    <property type="entry name" value="PEBP-like"/>
    <property type="match status" value="1"/>
</dbReference>
<sequence length="152" mass="17003">MSLTLKSLAIIAGGLIPQKFTCDGEDFSPHLSWEGAPAGTSSYVLIMDDPDAPVGTWDHWILFNIPPHIQSLEEGVQHFHPDVRFGRNSWGRLKYGGPCPPDREHTYVFKLYALDTALPLESGASKKDIESDMDGHILEMAALKARYDRPRR</sequence>
<dbReference type="Pfam" id="PF01161">
    <property type="entry name" value="PBP"/>
    <property type="match status" value="1"/>
</dbReference>
<dbReference type="RefSeq" id="WP_331256180.1">
    <property type="nucleotide sequence ID" value="NZ_CP133270.1"/>
</dbReference>
<evidence type="ECO:0000313" key="1">
    <source>
        <dbReference type="EMBL" id="WVX67429.1"/>
    </source>
</evidence>
<dbReference type="NCBIfam" id="TIGR00481">
    <property type="entry name" value="YbhB/YbcL family Raf kinase inhibitor-like protein"/>
    <property type="match status" value="1"/>
</dbReference>
<dbReference type="GO" id="GO:0004860">
    <property type="term" value="F:protein kinase inhibitor activity"/>
    <property type="evidence" value="ECO:0007669"/>
    <property type="project" value="UniProtKB-KW"/>
</dbReference>
<proteinExistence type="predicted"/>
<dbReference type="CDD" id="cd00865">
    <property type="entry name" value="PEBP_bact_arch"/>
    <property type="match status" value="1"/>
</dbReference>
<name>A0ABZ2C4U1_9PROT</name>
<accession>A0ABZ2C4U1</accession>
<dbReference type="PANTHER" id="PTHR30289">
    <property type="entry name" value="UNCHARACTERIZED PROTEIN YBCL-RELATED"/>
    <property type="match status" value="1"/>
</dbReference>
<evidence type="ECO:0000313" key="2">
    <source>
        <dbReference type="Proteomes" id="UP001330434"/>
    </source>
</evidence>
<dbReference type="Proteomes" id="UP001330434">
    <property type="component" value="Chromosome"/>
</dbReference>
<dbReference type="PANTHER" id="PTHR30289:SF1">
    <property type="entry name" value="PEBP (PHOSPHATIDYLETHANOLAMINE-BINDING PROTEIN) FAMILY PROTEIN"/>
    <property type="match status" value="1"/>
</dbReference>
<dbReference type="InterPro" id="IPR005247">
    <property type="entry name" value="YbhB_YbcL/LppC-like"/>
</dbReference>
<dbReference type="SUPFAM" id="SSF49777">
    <property type="entry name" value="PEBP-like"/>
    <property type="match status" value="1"/>
</dbReference>
<dbReference type="InterPro" id="IPR036610">
    <property type="entry name" value="PEBP-like_sf"/>
</dbReference>